<evidence type="ECO:0000313" key="3">
    <source>
        <dbReference type="Proteomes" id="UP000284403"/>
    </source>
</evidence>
<organism evidence="2 3">
    <name type="scientific">Trypanosoma conorhini</name>
    <dbReference type="NCBI Taxonomy" id="83891"/>
    <lineage>
        <taxon>Eukaryota</taxon>
        <taxon>Discoba</taxon>
        <taxon>Euglenozoa</taxon>
        <taxon>Kinetoplastea</taxon>
        <taxon>Metakinetoplastina</taxon>
        <taxon>Trypanosomatida</taxon>
        <taxon>Trypanosomatidae</taxon>
        <taxon>Trypanosoma</taxon>
    </lineage>
</organism>
<gene>
    <name evidence="2" type="ORF">Tco025E_10176</name>
</gene>
<keyword evidence="3" id="KW-1185">Reference proteome</keyword>
<reference evidence="2 3" key="1">
    <citation type="journal article" date="2018" name="BMC Genomics">
        <title>Genomic comparison of Trypanosoma conorhini and Trypanosoma rangeli to Trypanosoma cruzi strains of high and low virulence.</title>
        <authorList>
            <person name="Bradwell K.R."/>
            <person name="Koparde V.N."/>
            <person name="Matveyev A.V."/>
            <person name="Serrano M.G."/>
            <person name="Alves J.M."/>
            <person name="Parikh H."/>
            <person name="Huang B."/>
            <person name="Lee V."/>
            <person name="Espinosa-Alvarez O."/>
            <person name="Ortiz P.A."/>
            <person name="Costa-Martins A.G."/>
            <person name="Teixeira M.M."/>
            <person name="Buck G.A."/>
        </authorList>
    </citation>
    <scope>NUCLEOTIDE SEQUENCE [LARGE SCALE GENOMIC DNA]</scope>
    <source>
        <strain evidence="2 3">025E</strain>
    </source>
</reference>
<feature type="region of interest" description="Disordered" evidence="1">
    <location>
        <begin position="143"/>
        <end position="162"/>
    </location>
</feature>
<dbReference type="AlphaFoldDB" id="A0A422MPF8"/>
<dbReference type="RefSeq" id="XP_029222928.1">
    <property type="nucleotide sequence ID" value="XM_029376961.1"/>
</dbReference>
<accession>A0A422MPF8</accession>
<dbReference type="Proteomes" id="UP000284403">
    <property type="component" value="Unassembled WGS sequence"/>
</dbReference>
<dbReference type="EMBL" id="MKKU01001523">
    <property type="protein sequence ID" value="RNE95105.1"/>
    <property type="molecule type" value="Genomic_DNA"/>
</dbReference>
<sequence length="212" mass="23517">REKRKSKTPLQARERDVWPTWAPTKKEGTHAWYASSLRGGVRVCGSPRNQQAAKATAAASGRSNVASTNEPTEALLCPRVSESCPQWRWLHLGPRQPRRRKRCGWTRRSGPAKLRTLATLRPHAADRVPRRLGLPPAAAAPHHGFGALLRPPSPPPHLHSPQLRGPRFRGLALQLCALRAFCLRPQFAPRSESLRAPFGPIRVHDSRGSPGR</sequence>
<comment type="caution">
    <text evidence="2">The sequence shown here is derived from an EMBL/GenBank/DDBJ whole genome shotgun (WGS) entry which is preliminary data.</text>
</comment>
<feature type="non-terminal residue" evidence="2">
    <location>
        <position position="1"/>
    </location>
</feature>
<proteinExistence type="predicted"/>
<protein>
    <submittedName>
        <fullName evidence="2">Uncharacterized protein</fullName>
    </submittedName>
</protein>
<evidence type="ECO:0000256" key="1">
    <source>
        <dbReference type="SAM" id="MobiDB-lite"/>
    </source>
</evidence>
<evidence type="ECO:0000313" key="2">
    <source>
        <dbReference type="EMBL" id="RNE95105.1"/>
    </source>
</evidence>
<dbReference type="GeneID" id="40323787"/>
<name>A0A422MPF8_9TRYP</name>